<keyword evidence="1" id="KW-0853">WD repeat</keyword>
<proteinExistence type="predicted"/>
<accession>T0L9B5</accession>
<dbReference type="PIRSF" id="PIRSF037309">
    <property type="entry name" value="PP2A_PR55"/>
    <property type="match status" value="1"/>
</dbReference>
<gene>
    <name evidence="3" type="ORF">NAPIS_ORF01345</name>
</gene>
<keyword evidence="4" id="KW-1185">Reference proteome</keyword>
<name>T0L9B5_9MICR</name>
<dbReference type="InterPro" id="IPR015943">
    <property type="entry name" value="WD40/YVTN_repeat-like_dom_sf"/>
</dbReference>
<evidence type="ECO:0000313" key="4">
    <source>
        <dbReference type="Proteomes" id="UP000053780"/>
    </source>
</evidence>
<dbReference type="OrthoDB" id="6274823at2759"/>
<dbReference type="HOGENOM" id="CLU_060773_0_0_1"/>
<keyword evidence="2" id="KW-0677">Repeat</keyword>
<dbReference type="Gene3D" id="2.130.10.10">
    <property type="entry name" value="YVTN repeat-like/Quinoprotein amine dehydrogenase"/>
    <property type="match status" value="1"/>
</dbReference>
<reference evidence="3 4" key="1">
    <citation type="journal article" date="2013" name="BMC Genomics">
        <title>Genome sequencing and comparative genomics of honey bee microsporidia, Nosema apis reveal novel insights into host-parasite interactions.</title>
        <authorList>
            <person name="Chen Yp."/>
            <person name="Pettis J.S."/>
            <person name="Zhao Y."/>
            <person name="Liu X."/>
            <person name="Tallon L.J."/>
            <person name="Sadzewicz L.D."/>
            <person name="Li R."/>
            <person name="Zheng H."/>
            <person name="Huang S."/>
            <person name="Zhang X."/>
            <person name="Hamilton M.C."/>
            <person name="Pernal S.F."/>
            <person name="Melathopoulos A.P."/>
            <person name="Yan X."/>
            <person name="Evans J.D."/>
        </authorList>
    </citation>
    <scope>NUCLEOTIDE SEQUENCE [LARGE SCALE GENOMIC DNA]</scope>
    <source>
        <strain evidence="3 4">BRL 01</strain>
    </source>
</reference>
<protein>
    <submittedName>
        <fullName evidence="3">Protein phosphatase pp2a regulatory subunit b</fullName>
    </submittedName>
</protein>
<organism evidence="3 4">
    <name type="scientific">Vairimorpha apis BRL 01</name>
    <dbReference type="NCBI Taxonomy" id="1037528"/>
    <lineage>
        <taxon>Eukaryota</taxon>
        <taxon>Fungi</taxon>
        <taxon>Fungi incertae sedis</taxon>
        <taxon>Microsporidia</taxon>
        <taxon>Nosematidae</taxon>
        <taxon>Vairimorpha</taxon>
    </lineage>
</organism>
<dbReference type="AlphaFoldDB" id="T0L9B5"/>
<dbReference type="SUPFAM" id="SSF50978">
    <property type="entry name" value="WD40 repeat-like"/>
    <property type="match status" value="1"/>
</dbReference>
<evidence type="ECO:0000256" key="2">
    <source>
        <dbReference type="ARBA" id="ARBA00022737"/>
    </source>
</evidence>
<dbReference type="InterPro" id="IPR036322">
    <property type="entry name" value="WD40_repeat_dom_sf"/>
</dbReference>
<dbReference type="GO" id="GO:0019888">
    <property type="term" value="F:protein phosphatase regulator activity"/>
    <property type="evidence" value="ECO:0007669"/>
    <property type="project" value="InterPro"/>
</dbReference>
<dbReference type="InterPro" id="IPR000009">
    <property type="entry name" value="PP2A_PR55"/>
</dbReference>
<sequence>MWTNNYKLNIDKDVSCLYYLDTLYIGDECGFIKNYKNTNLLYNTKYFSKRFDYLESCDVIEKITSLDVLETGGINQKIIISNERNIKIFDVRNNLSTMDNINKLQGEYKHTLEKEFNNIHSYMCNSISLNNDSQYFISSDYLMINLWKPDILEGCFNLIDIKPPKHSDLVYVINTSKFSKYLNTIFGYSTTHGEIILNDIRISSKTENILKIKNKENDIKDGAFKSISDFSFINDYEIINRSLNHVCLFDMRNTDKEIYSVVISDKINKNPSILDTDEVYEKFKICNNCKYAFTGSFGNVVNAINIKNGEKTEIKIPDKLRNLEENKTRFVRANDDGFFVVYGKSIYNYIEKI</sequence>
<dbReference type="Proteomes" id="UP000053780">
    <property type="component" value="Unassembled WGS sequence"/>
</dbReference>
<dbReference type="GO" id="GO:0000159">
    <property type="term" value="C:protein phosphatase type 2A complex"/>
    <property type="evidence" value="ECO:0007669"/>
    <property type="project" value="InterPro"/>
</dbReference>
<dbReference type="EMBL" id="KE647178">
    <property type="protein sequence ID" value="EQB61089.1"/>
    <property type="molecule type" value="Genomic_DNA"/>
</dbReference>
<dbReference type="PANTHER" id="PTHR11871">
    <property type="entry name" value="PROTEIN PHOSPHATASE PP2A REGULATORY SUBUNIT B"/>
    <property type="match status" value="1"/>
</dbReference>
<dbReference type="VEuPathDB" id="MicrosporidiaDB:NAPIS_ORF01345"/>
<evidence type="ECO:0000256" key="1">
    <source>
        <dbReference type="ARBA" id="ARBA00022574"/>
    </source>
</evidence>
<evidence type="ECO:0000313" key="3">
    <source>
        <dbReference type="EMBL" id="EQB61089.1"/>
    </source>
</evidence>